<evidence type="ECO:0000256" key="5">
    <source>
        <dbReference type="ARBA" id="ARBA00023242"/>
    </source>
</evidence>
<dbReference type="Pfam" id="PF00319">
    <property type="entry name" value="SRF-TF"/>
    <property type="match status" value="1"/>
</dbReference>
<keyword evidence="8" id="KW-1185">Reference proteome</keyword>
<dbReference type="GO" id="GO:0005634">
    <property type="term" value="C:nucleus"/>
    <property type="evidence" value="ECO:0007669"/>
    <property type="project" value="UniProtKB-SubCell"/>
</dbReference>
<keyword evidence="3" id="KW-0238">DNA-binding</keyword>
<dbReference type="PANTHER" id="PTHR11945:SF723">
    <property type="entry name" value="AGAMOUS-LIKE MADS-BOX PROTEIN AGL62"/>
    <property type="match status" value="1"/>
</dbReference>
<dbReference type="SUPFAM" id="SSF55455">
    <property type="entry name" value="SRF-like"/>
    <property type="match status" value="1"/>
</dbReference>
<evidence type="ECO:0000256" key="4">
    <source>
        <dbReference type="ARBA" id="ARBA00023163"/>
    </source>
</evidence>
<dbReference type="AlphaFoldDB" id="A0ABD3EBF2"/>
<dbReference type="SMART" id="SM00432">
    <property type="entry name" value="MADS"/>
    <property type="match status" value="1"/>
</dbReference>
<sequence>MKKTLGKQKIEIKKIEKQSRRQVTFSKRRVGLFKKASELCILTGAEIAIVVNSLGNRVFTFGHPNVDAVVDRFLGGESLETHAPSGNTSYLDRELAVSFRELEAERNLIEGVKTVEGYGGDTCWWNEAVEGKGLEELEHYGAALEELMRNVTKRADELQSWSSNSSPAPEGMVFQDSDVEAGDESVLIPNQTLFDYEDIFNF</sequence>
<evidence type="ECO:0000313" key="8">
    <source>
        <dbReference type="Proteomes" id="UP001632038"/>
    </source>
</evidence>
<dbReference type="PROSITE" id="PS50066">
    <property type="entry name" value="MADS_BOX_2"/>
    <property type="match status" value="1"/>
</dbReference>
<feature type="domain" description="MADS-box" evidence="6">
    <location>
        <begin position="5"/>
        <end position="65"/>
    </location>
</feature>
<evidence type="ECO:0000256" key="2">
    <source>
        <dbReference type="ARBA" id="ARBA00023015"/>
    </source>
</evidence>
<proteinExistence type="predicted"/>
<dbReference type="GO" id="GO:0003677">
    <property type="term" value="F:DNA binding"/>
    <property type="evidence" value="ECO:0007669"/>
    <property type="project" value="UniProtKB-KW"/>
</dbReference>
<evidence type="ECO:0000313" key="7">
    <source>
        <dbReference type="EMBL" id="KAL3651678.1"/>
    </source>
</evidence>
<keyword evidence="2" id="KW-0805">Transcription regulation</keyword>
<evidence type="ECO:0000256" key="1">
    <source>
        <dbReference type="ARBA" id="ARBA00004123"/>
    </source>
</evidence>
<dbReference type="CDD" id="cd00265">
    <property type="entry name" value="MADS_MEF2_like"/>
    <property type="match status" value="1"/>
</dbReference>
<comment type="caution">
    <text evidence="7">The sequence shown here is derived from an EMBL/GenBank/DDBJ whole genome shotgun (WGS) entry which is preliminary data.</text>
</comment>
<dbReference type="FunFam" id="3.40.1810.10:FF:000006">
    <property type="entry name" value="Agamous-like MADS-box protein AGL62"/>
    <property type="match status" value="1"/>
</dbReference>
<dbReference type="InterPro" id="IPR002100">
    <property type="entry name" value="TF_MADSbox"/>
</dbReference>
<organism evidence="7 8">
    <name type="scientific">Castilleja foliolosa</name>
    <dbReference type="NCBI Taxonomy" id="1961234"/>
    <lineage>
        <taxon>Eukaryota</taxon>
        <taxon>Viridiplantae</taxon>
        <taxon>Streptophyta</taxon>
        <taxon>Embryophyta</taxon>
        <taxon>Tracheophyta</taxon>
        <taxon>Spermatophyta</taxon>
        <taxon>Magnoliopsida</taxon>
        <taxon>eudicotyledons</taxon>
        <taxon>Gunneridae</taxon>
        <taxon>Pentapetalae</taxon>
        <taxon>asterids</taxon>
        <taxon>lamiids</taxon>
        <taxon>Lamiales</taxon>
        <taxon>Orobanchaceae</taxon>
        <taxon>Pedicularideae</taxon>
        <taxon>Castillejinae</taxon>
        <taxon>Castilleja</taxon>
    </lineage>
</organism>
<keyword evidence="5" id="KW-0539">Nucleus</keyword>
<name>A0ABD3EBF2_9LAMI</name>
<dbReference type="EMBL" id="JAVIJP010000006">
    <property type="protein sequence ID" value="KAL3651678.1"/>
    <property type="molecule type" value="Genomic_DNA"/>
</dbReference>
<comment type="subcellular location">
    <subcellularLocation>
        <location evidence="1">Nucleus</location>
    </subcellularLocation>
</comment>
<reference evidence="8" key="1">
    <citation type="journal article" date="2024" name="IScience">
        <title>Strigolactones Initiate the Formation of Haustorium-like Structures in Castilleja.</title>
        <authorList>
            <person name="Buerger M."/>
            <person name="Peterson D."/>
            <person name="Chory J."/>
        </authorList>
    </citation>
    <scope>NUCLEOTIDE SEQUENCE [LARGE SCALE GENOMIC DNA]</scope>
</reference>
<keyword evidence="4" id="KW-0804">Transcription</keyword>
<evidence type="ECO:0000259" key="6">
    <source>
        <dbReference type="PROSITE" id="PS50066"/>
    </source>
</evidence>
<dbReference type="Proteomes" id="UP001632038">
    <property type="component" value="Unassembled WGS sequence"/>
</dbReference>
<protein>
    <recommendedName>
        <fullName evidence="6">MADS-box domain-containing protein</fullName>
    </recommendedName>
</protein>
<dbReference type="PRINTS" id="PR00404">
    <property type="entry name" value="MADSDOMAIN"/>
</dbReference>
<dbReference type="Gene3D" id="3.40.1810.10">
    <property type="entry name" value="Transcription factor, MADS-box"/>
    <property type="match status" value="1"/>
</dbReference>
<dbReference type="PANTHER" id="PTHR11945">
    <property type="entry name" value="MADS BOX PROTEIN"/>
    <property type="match status" value="1"/>
</dbReference>
<gene>
    <name evidence="7" type="ORF">CASFOL_004680</name>
</gene>
<dbReference type="InterPro" id="IPR036879">
    <property type="entry name" value="TF_MADSbox_sf"/>
</dbReference>
<dbReference type="InterPro" id="IPR033896">
    <property type="entry name" value="MEF2-like_N"/>
</dbReference>
<evidence type="ECO:0000256" key="3">
    <source>
        <dbReference type="ARBA" id="ARBA00023125"/>
    </source>
</evidence>
<accession>A0ABD3EBF2</accession>